<dbReference type="FunFam" id="3.20.20.70:FF:000004">
    <property type="entry name" value="Ribulose-phosphate 3-epimerase"/>
    <property type="match status" value="1"/>
</dbReference>
<evidence type="ECO:0000256" key="7">
    <source>
        <dbReference type="ARBA" id="ARBA00013188"/>
    </source>
</evidence>
<comment type="cofactor">
    <cofactor evidence="5">
        <name>Fe(2+)</name>
        <dbReference type="ChEBI" id="CHEBI:29033"/>
    </cofactor>
</comment>
<dbReference type="Proteomes" id="UP000441336">
    <property type="component" value="Unassembled WGS sequence"/>
</dbReference>
<evidence type="ECO:0000256" key="6">
    <source>
        <dbReference type="ARBA" id="ARBA00009541"/>
    </source>
</evidence>
<reference evidence="15 16" key="1">
    <citation type="submission" date="2019-12" db="EMBL/GenBank/DDBJ databases">
        <title>Hymenobacter sp. HMF4947 Genome sequencing and assembly.</title>
        <authorList>
            <person name="Kang H."/>
            <person name="Cha I."/>
            <person name="Kim H."/>
            <person name="Joh K."/>
        </authorList>
    </citation>
    <scope>NUCLEOTIDE SEQUENCE [LARGE SCALE GENOMIC DNA]</scope>
    <source>
        <strain evidence="15 16">HMF4947</strain>
    </source>
</reference>
<dbReference type="HAMAP" id="MF_02227">
    <property type="entry name" value="RPE"/>
    <property type="match status" value="1"/>
</dbReference>
<comment type="function">
    <text evidence="10">Catalyzes the reversible epimerization of D-ribulose 5-phosphate to D-xylulose 5-phosphate.</text>
</comment>
<evidence type="ECO:0000313" key="15">
    <source>
        <dbReference type="EMBL" id="MVN75712.1"/>
    </source>
</evidence>
<comment type="pathway">
    <text evidence="10">Carbohydrate degradation.</text>
</comment>
<feature type="active site" description="Proton donor" evidence="10 12">
    <location>
        <position position="194"/>
    </location>
</feature>
<keyword evidence="8 10" id="KW-0479">Metal-binding</keyword>
<dbReference type="RefSeq" id="WP_157562431.1">
    <property type="nucleotide sequence ID" value="NZ_WQKZ01000001.1"/>
</dbReference>
<dbReference type="PIRSF" id="PIRSF001461">
    <property type="entry name" value="RPE"/>
    <property type="match status" value="1"/>
</dbReference>
<dbReference type="Gene3D" id="3.20.20.70">
    <property type="entry name" value="Aldolase class I"/>
    <property type="match status" value="1"/>
</dbReference>
<sequence length="242" mass="25510">MSTKSKLPVSSYANNNPGRREPLLAPSLLASDLANIQATAETLATAEADWLHFDVMDGRFVPNISFGLPILEALHPHARQPIDVHLMIEQPENYLAAFRAAGATNITVHYEACRHLHRVVEQIRGLGCTAGVALNPATPVSLLQDIASELDVVLIMSVNPGFGGQAFIPHTLQKVAALKELLLDTGSAALIEVDGGVSQANAGPLVEAGADVLVAGSFVFKSPGGPVATLAGLRKHLRQLAN</sequence>
<dbReference type="GO" id="GO:0046872">
    <property type="term" value="F:metal ion binding"/>
    <property type="evidence" value="ECO:0007669"/>
    <property type="project" value="UniProtKB-UniRule"/>
</dbReference>
<comment type="cofactor">
    <cofactor evidence="10 13">
        <name>a divalent metal cation</name>
        <dbReference type="ChEBI" id="CHEBI:60240"/>
    </cofactor>
    <text evidence="10 13">Binds 1 divalent metal cation per subunit.</text>
</comment>
<feature type="binding site" evidence="10 13">
    <location>
        <position position="85"/>
    </location>
    <ligand>
        <name>a divalent metal cation</name>
        <dbReference type="ChEBI" id="CHEBI:60240"/>
    </ligand>
</feature>
<evidence type="ECO:0000256" key="12">
    <source>
        <dbReference type="PIRSR" id="PIRSR001461-1"/>
    </source>
</evidence>
<evidence type="ECO:0000256" key="9">
    <source>
        <dbReference type="ARBA" id="ARBA00023235"/>
    </source>
</evidence>
<feature type="binding site" evidence="10 13">
    <location>
        <position position="194"/>
    </location>
    <ligand>
        <name>a divalent metal cation</name>
        <dbReference type="ChEBI" id="CHEBI:60240"/>
    </ligand>
</feature>
<comment type="similarity">
    <text evidence="6 10 11">Belongs to the ribulose-phosphate 3-epimerase family.</text>
</comment>
<proteinExistence type="inferred from homology"/>
<evidence type="ECO:0000256" key="1">
    <source>
        <dbReference type="ARBA" id="ARBA00001782"/>
    </source>
</evidence>
<dbReference type="PROSITE" id="PS01085">
    <property type="entry name" value="RIBUL_P_3_EPIMER_1"/>
    <property type="match status" value="1"/>
</dbReference>
<evidence type="ECO:0000256" key="14">
    <source>
        <dbReference type="PIRSR" id="PIRSR001461-3"/>
    </source>
</evidence>
<comment type="cofactor">
    <cofactor evidence="3">
        <name>Co(2+)</name>
        <dbReference type="ChEBI" id="CHEBI:48828"/>
    </cofactor>
</comment>
<dbReference type="EC" id="5.1.3.1" evidence="7 10"/>
<evidence type="ECO:0000256" key="11">
    <source>
        <dbReference type="PIRNR" id="PIRNR001461"/>
    </source>
</evidence>
<dbReference type="SUPFAM" id="SSF51366">
    <property type="entry name" value="Ribulose-phoshate binding barrel"/>
    <property type="match status" value="1"/>
</dbReference>
<comment type="caution">
    <text evidence="15">The sequence shown here is derived from an EMBL/GenBank/DDBJ whole genome shotgun (WGS) entry which is preliminary data.</text>
</comment>
<dbReference type="NCBIfam" id="NF004076">
    <property type="entry name" value="PRK05581.1-4"/>
    <property type="match status" value="1"/>
</dbReference>
<dbReference type="GO" id="GO:0006098">
    <property type="term" value="P:pentose-phosphate shunt"/>
    <property type="evidence" value="ECO:0007669"/>
    <property type="project" value="UniProtKB-UniRule"/>
</dbReference>
<dbReference type="Pfam" id="PF00834">
    <property type="entry name" value="Ribul_P_3_epim"/>
    <property type="match status" value="1"/>
</dbReference>
<dbReference type="NCBIfam" id="TIGR01163">
    <property type="entry name" value="rpe"/>
    <property type="match status" value="1"/>
</dbReference>
<keyword evidence="13" id="KW-0862">Zinc</keyword>
<feature type="binding site" evidence="10 14">
    <location>
        <position position="85"/>
    </location>
    <ligand>
        <name>substrate</name>
    </ligand>
</feature>
<dbReference type="GO" id="GO:0004750">
    <property type="term" value="F:D-ribulose-phosphate 3-epimerase activity"/>
    <property type="evidence" value="ECO:0007669"/>
    <property type="project" value="UniProtKB-UniRule"/>
</dbReference>
<evidence type="ECO:0000256" key="13">
    <source>
        <dbReference type="PIRSR" id="PIRSR001461-2"/>
    </source>
</evidence>
<dbReference type="InterPro" id="IPR026019">
    <property type="entry name" value="Ribul_P_3_epim"/>
</dbReference>
<dbReference type="GO" id="GO:0005737">
    <property type="term" value="C:cytoplasm"/>
    <property type="evidence" value="ECO:0007669"/>
    <property type="project" value="UniProtKB-ARBA"/>
</dbReference>
<name>A0A7K1TBM9_9BACT</name>
<evidence type="ECO:0000256" key="5">
    <source>
        <dbReference type="ARBA" id="ARBA00001954"/>
    </source>
</evidence>
<dbReference type="InterPro" id="IPR013785">
    <property type="entry name" value="Aldolase_TIM"/>
</dbReference>
<comment type="catalytic activity">
    <reaction evidence="1 10 11">
        <text>D-ribulose 5-phosphate = D-xylulose 5-phosphate</text>
        <dbReference type="Rhea" id="RHEA:13677"/>
        <dbReference type="ChEBI" id="CHEBI:57737"/>
        <dbReference type="ChEBI" id="CHEBI:58121"/>
        <dbReference type="EC" id="5.1.3.1"/>
    </reaction>
</comment>
<keyword evidence="10 11" id="KW-0119">Carbohydrate metabolism</keyword>
<gene>
    <name evidence="10 15" type="primary">rpe</name>
    <name evidence="15" type="ORF">GO988_05175</name>
</gene>
<feature type="binding site" evidence="10 13">
    <location>
        <position position="52"/>
    </location>
    <ligand>
        <name>a divalent metal cation</name>
        <dbReference type="ChEBI" id="CHEBI:60240"/>
    </ligand>
</feature>
<keyword evidence="9 10" id="KW-0413">Isomerase</keyword>
<keyword evidence="13" id="KW-0464">Manganese</keyword>
<dbReference type="CDD" id="cd00429">
    <property type="entry name" value="RPE"/>
    <property type="match status" value="1"/>
</dbReference>
<evidence type="ECO:0000256" key="4">
    <source>
        <dbReference type="ARBA" id="ARBA00001947"/>
    </source>
</evidence>
<feature type="binding site" evidence="10 14">
    <location>
        <begin position="161"/>
        <end position="164"/>
    </location>
    <ligand>
        <name>substrate</name>
    </ligand>
</feature>
<dbReference type="InterPro" id="IPR011060">
    <property type="entry name" value="RibuloseP-bd_barrel"/>
</dbReference>
<keyword evidence="13" id="KW-0170">Cobalt</keyword>
<feature type="binding site" evidence="14">
    <location>
        <position position="196"/>
    </location>
    <ligand>
        <name>substrate</name>
    </ligand>
</feature>
<comment type="cofactor">
    <cofactor evidence="2">
        <name>Mn(2+)</name>
        <dbReference type="ChEBI" id="CHEBI:29035"/>
    </cofactor>
</comment>
<dbReference type="AlphaFoldDB" id="A0A7K1TBM9"/>
<evidence type="ECO:0000256" key="3">
    <source>
        <dbReference type="ARBA" id="ARBA00001941"/>
    </source>
</evidence>
<keyword evidence="16" id="KW-1185">Reference proteome</keyword>
<dbReference type="PROSITE" id="PS01086">
    <property type="entry name" value="RIBUL_P_3_EPIMER_2"/>
    <property type="match status" value="1"/>
</dbReference>
<evidence type="ECO:0000313" key="16">
    <source>
        <dbReference type="Proteomes" id="UP000441336"/>
    </source>
</evidence>
<organism evidence="15 16">
    <name type="scientific">Hymenobacter ginkgonis</name>
    <dbReference type="NCBI Taxonomy" id="2682976"/>
    <lineage>
        <taxon>Bacteria</taxon>
        <taxon>Pseudomonadati</taxon>
        <taxon>Bacteroidota</taxon>
        <taxon>Cytophagia</taxon>
        <taxon>Cytophagales</taxon>
        <taxon>Hymenobacteraceae</taxon>
        <taxon>Hymenobacter</taxon>
    </lineage>
</organism>
<feature type="binding site" evidence="10 14">
    <location>
        <position position="27"/>
    </location>
    <ligand>
        <name>substrate</name>
    </ligand>
</feature>
<feature type="active site" description="Proton acceptor" evidence="10 12">
    <location>
        <position position="54"/>
    </location>
</feature>
<dbReference type="PANTHER" id="PTHR11749">
    <property type="entry name" value="RIBULOSE-5-PHOSPHATE-3-EPIMERASE"/>
    <property type="match status" value="1"/>
</dbReference>
<dbReference type="InterPro" id="IPR000056">
    <property type="entry name" value="Ribul_P_3_epim-like"/>
</dbReference>
<feature type="binding site" evidence="10 14">
    <location>
        <begin position="216"/>
        <end position="217"/>
    </location>
    <ligand>
        <name>substrate</name>
    </ligand>
</feature>
<dbReference type="EMBL" id="WQKZ01000001">
    <property type="protein sequence ID" value="MVN75712.1"/>
    <property type="molecule type" value="Genomic_DNA"/>
</dbReference>
<evidence type="ECO:0000256" key="8">
    <source>
        <dbReference type="ARBA" id="ARBA00022723"/>
    </source>
</evidence>
<accession>A0A7K1TBM9</accession>
<evidence type="ECO:0000256" key="2">
    <source>
        <dbReference type="ARBA" id="ARBA00001936"/>
    </source>
</evidence>
<protein>
    <recommendedName>
        <fullName evidence="7 10">Ribulose-phosphate 3-epimerase</fullName>
        <ecNumber evidence="7 10">5.1.3.1</ecNumber>
    </recommendedName>
</protein>
<evidence type="ECO:0000256" key="10">
    <source>
        <dbReference type="HAMAP-Rule" id="MF_02227"/>
    </source>
</evidence>
<dbReference type="GO" id="GO:0019323">
    <property type="term" value="P:pentose catabolic process"/>
    <property type="evidence" value="ECO:0007669"/>
    <property type="project" value="UniProtKB-UniRule"/>
</dbReference>
<comment type="cofactor">
    <cofactor evidence="4">
        <name>Zn(2+)</name>
        <dbReference type="ChEBI" id="CHEBI:29105"/>
    </cofactor>
</comment>
<feature type="binding site" evidence="10">
    <location>
        <begin position="194"/>
        <end position="196"/>
    </location>
    <ligand>
        <name>substrate</name>
    </ligand>
</feature>
<feature type="binding site" evidence="10 13">
    <location>
        <position position="54"/>
    </location>
    <ligand>
        <name>a divalent metal cation</name>
        <dbReference type="ChEBI" id="CHEBI:60240"/>
    </ligand>
</feature>